<dbReference type="GO" id="GO:0017136">
    <property type="term" value="F:histone deacetylase activity, NAD-dependent"/>
    <property type="evidence" value="ECO:0007669"/>
    <property type="project" value="TreeGrafter"/>
</dbReference>
<evidence type="ECO:0000256" key="3">
    <source>
        <dbReference type="ARBA" id="ARBA00023027"/>
    </source>
</evidence>
<dbReference type="SUPFAM" id="SSF52467">
    <property type="entry name" value="DHS-like NAD/FAD-binding domain"/>
    <property type="match status" value="1"/>
</dbReference>
<dbReference type="Gene3D" id="3.30.1600.10">
    <property type="entry name" value="SIR2/SIRT2 'Small Domain"/>
    <property type="match status" value="1"/>
</dbReference>
<dbReference type="InterPro" id="IPR029035">
    <property type="entry name" value="DHS-like_NAD/FAD-binding_dom"/>
</dbReference>
<evidence type="ECO:0000313" key="6">
    <source>
        <dbReference type="EMBL" id="GIJ60368.1"/>
    </source>
</evidence>
<reference evidence="6" key="1">
    <citation type="submission" date="2021-01" db="EMBL/GenBank/DDBJ databases">
        <title>Whole genome shotgun sequence of Virgisporangium aurantiacum NBRC 16421.</title>
        <authorList>
            <person name="Komaki H."/>
            <person name="Tamura T."/>
        </authorList>
    </citation>
    <scope>NUCLEOTIDE SEQUENCE</scope>
    <source>
        <strain evidence="6">NBRC 16421</strain>
    </source>
</reference>
<dbReference type="Gene3D" id="3.40.50.1220">
    <property type="entry name" value="TPP-binding domain"/>
    <property type="match status" value="1"/>
</dbReference>
<dbReference type="AlphaFoldDB" id="A0A8J3ZFG3"/>
<dbReference type="InterPro" id="IPR026590">
    <property type="entry name" value="Ssirtuin_cat_dom"/>
</dbReference>
<evidence type="ECO:0000259" key="5">
    <source>
        <dbReference type="PROSITE" id="PS50305"/>
    </source>
</evidence>
<comment type="caution">
    <text evidence="4">Lacks conserved residue(s) required for the propagation of feature annotation.</text>
</comment>
<dbReference type="Proteomes" id="UP000612585">
    <property type="component" value="Unassembled WGS sequence"/>
</dbReference>
<dbReference type="PROSITE" id="PS50305">
    <property type="entry name" value="SIRTUIN"/>
    <property type="match status" value="1"/>
</dbReference>
<evidence type="ECO:0000313" key="7">
    <source>
        <dbReference type="Proteomes" id="UP000612585"/>
    </source>
</evidence>
<sequence>MGVDSGLPTFRDDRGFWRAYPPFKQLGVGFAELATPAPFVTDPTLAWGFYGHRLDLYRRAVPHAGFEVLWCWGSAVPSGMGVLTSNIDGLFQRAGFDRVAEVHGSIHHLQCVRPCSDDVWPADGLVVEVDPQSMRATGPLPCCRNCGGLARPNVLMFGDSCWVGTRSWDGLDELTAWRRGLREANLVVLELGAGSAVQTVRRHAELASTANGALIRINPQDPQIRDGRGVSLALGAAEALTGIDARLVSLR</sequence>
<gene>
    <name evidence="6" type="ORF">Vau01_078840</name>
</gene>
<keyword evidence="2" id="KW-0808">Transferase</keyword>
<dbReference type="Pfam" id="PF02146">
    <property type="entry name" value="SIR2"/>
    <property type="match status" value="1"/>
</dbReference>
<organism evidence="6 7">
    <name type="scientific">Virgisporangium aurantiacum</name>
    <dbReference type="NCBI Taxonomy" id="175570"/>
    <lineage>
        <taxon>Bacteria</taxon>
        <taxon>Bacillati</taxon>
        <taxon>Actinomycetota</taxon>
        <taxon>Actinomycetes</taxon>
        <taxon>Micromonosporales</taxon>
        <taxon>Micromonosporaceae</taxon>
        <taxon>Virgisporangium</taxon>
    </lineage>
</organism>
<dbReference type="InterPro" id="IPR003000">
    <property type="entry name" value="Sirtuin"/>
</dbReference>
<evidence type="ECO:0000256" key="2">
    <source>
        <dbReference type="ARBA" id="ARBA00022679"/>
    </source>
</evidence>
<dbReference type="PANTHER" id="PTHR11085">
    <property type="entry name" value="NAD-DEPENDENT PROTEIN DEACYLASE SIRTUIN-5, MITOCHONDRIAL-RELATED"/>
    <property type="match status" value="1"/>
</dbReference>
<name>A0A8J3ZFG3_9ACTN</name>
<evidence type="ECO:0000256" key="1">
    <source>
        <dbReference type="ARBA" id="ARBA00012928"/>
    </source>
</evidence>
<dbReference type="GO" id="GO:0070403">
    <property type="term" value="F:NAD+ binding"/>
    <property type="evidence" value="ECO:0007669"/>
    <property type="project" value="InterPro"/>
</dbReference>
<comment type="caution">
    <text evidence="6">The sequence shown here is derived from an EMBL/GenBank/DDBJ whole genome shotgun (WGS) entry which is preliminary data.</text>
</comment>
<protein>
    <recommendedName>
        <fullName evidence="1">protein acetyllysine N-acetyltransferase</fullName>
        <ecNumber evidence="1">2.3.1.286</ecNumber>
    </recommendedName>
</protein>
<evidence type="ECO:0000256" key="4">
    <source>
        <dbReference type="PROSITE-ProRule" id="PRU00236"/>
    </source>
</evidence>
<keyword evidence="7" id="KW-1185">Reference proteome</keyword>
<dbReference type="EMBL" id="BOPG01000053">
    <property type="protein sequence ID" value="GIJ60368.1"/>
    <property type="molecule type" value="Genomic_DNA"/>
</dbReference>
<dbReference type="InterPro" id="IPR026591">
    <property type="entry name" value="Sirtuin_cat_small_dom_sf"/>
</dbReference>
<dbReference type="EC" id="2.3.1.286" evidence="1"/>
<dbReference type="InterPro" id="IPR050134">
    <property type="entry name" value="NAD-dep_sirtuin_deacylases"/>
</dbReference>
<keyword evidence="3" id="KW-0520">NAD</keyword>
<proteinExistence type="predicted"/>
<accession>A0A8J3ZFG3</accession>
<feature type="domain" description="Deacetylase sirtuin-type" evidence="5">
    <location>
        <begin position="1"/>
        <end position="251"/>
    </location>
</feature>
<dbReference type="PANTHER" id="PTHR11085:SF4">
    <property type="entry name" value="NAD-DEPENDENT PROTEIN DEACYLASE"/>
    <property type="match status" value="1"/>
</dbReference>